<sequence>MKDMKTVYQITKKLRGDHGPNQDLPVKAEDGSAITEEKAKLERWREHFEKILNRPDPPITPDIGETETDLEIEMGTITLNESAGKPLY</sequence>
<name>A0A8W8M4P0_MAGGI</name>
<dbReference type="EnsemblMetazoa" id="G30957.1">
    <property type="protein sequence ID" value="G30957.1:cds"/>
    <property type="gene ID" value="G30957"/>
</dbReference>
<organism evidence="1 2">
    <name type="scientific">Magallana gigas</name>
    <name type="common">Pacific oyster</name>
    <name type="synonym">Crassostrea gigas</name>
    <dbReference type="NCBI Taxonomy" id="29159"/>
    <lineage>
        <taxon>Eukaryota</taxon>
        <taxon>Metazoa</taxon>
        <taxon>Spiralia</taxon>
        <taxon>Lophotrochozoa</taxon>
        <taxon>Mollusca</taxon>
        <taxon>Bivalvia</taxon>
        <taxon>Autobranchia</taxon>
        <taxon>Pteriomorphia</taxon>
        <taxon>Ostreida</taxon>
        <taxon>Ostreoidea</taxon>
        <taxon>Ostreidae</taxon>
        <taxon>Magallana</taxon>
    </lineage>
</organism>
<dbReference type="AlphaFoldDB" id="A0A8W8M4P0"/>
<accession>A0A8W8M4P0</accession>
<reference evidence="1" key="1">
    <citation type="submission" date="2022-08" db="UniProtKB">
        <authorList>
            <consortium name="EnsemblMetazoa"/>
        </authorList>
    </citation>
    <scope>IDENTIFICATION</scope>
    <source>
        <strain evidence="1">05x7-T-G4-1.051#20</strain>
    </source>
</reference>
<keyword evidence="2" id="KW-1185">Reference proteome</keyword>
<protein>
    <submittedName>
        <fullName evidence="1">Uncharacterized protein</fullName>
    </submittedName>
</protein>
<evidence type="ECO:0000313" key="1">
    <source>
        <dbReference type="EnsemblMetazoa" id="G30957.1:cds"/>
    </source>
</evidence>
<evidence type="ECO:0000313" key="2">
    <source>
        <dbReference type="Proteomes" id="UP000005408"/>
    </source>
</evidence>
<proteinExistence type="predicted"/>
<dbReference type="Proteomes" id="UP000005408">
    <property type="component" value="Unassembled WGS sequence"/>
</dbReference>